<feature type="region of interest" description="Disordered" evidence="8">
    <location>
        <begin position="987"/>
        <end position="1008"/>
    </location>
</feature>
<keyword evidence="4 7" id="KW-0547">Nucleotide-binding</keyword>
<dbReference type="Gene3D" id="1.10.510.10">
    <property type="entry name" value="Transferase(Phosphotransferase) domain 1"/>
    <property type="match status" value="1"/>
</dbReference>
<dbReference type="GO" id="GO:0005524">
    <property type="term" value="F:ATP binding"/>
    <property type="evidence" value="ECO:0007669"/>
    <property type="project" value="UniProtKB-UniRule"/>
</dbReference>
<dbReference type="GO" id="GO:0004674">
    <property type="term" value="F:protein serine/threonine kinase activity"/>
    <property type="evidence" value="ECO:0007669"/>
    <property type="project" value="UniProtKB-KW"/>
</dbReference>
<dbReference type="EMBL" id="MBFT01000077">
    <property type="protein sequence ID" value="PVU98506.1"/>
    <property type="molecule type" value="Genomic_DNA"/>
</dbReference>
<dbReference type="SMART" id="SM00220">
    <property type="entry name" value="S_TKc"/>
    <property type="match status" value="1"/>
</dbReference>
<dbReference type="FunFam" id="1.10.510.10:FF:000571">
    <property type="entry name" value="Maternal embryonic leucine zipper kinase"/>
    <property type="match status" value="1"/>
</dbReference>
<reference evidence="10 12" key="1">
    <citation type="journal article" date="2018" name="MBio">
        <title>Comparative Genomics Reveals the Core Gene Toolbox for the Fungus-Insect Symbiosis.</title>
        <authorList>
            <person name="Wang Y."/>
            <person name="Stata M."/>
            <person name="Wang W."/>
            <person name="Stajich J.E."/>
            <person name="White M.M."/>
            <person name="Moncalvo J.M."/>
        </authorList>
    </citation>
    <scope>NUCLEOTIDE SEQUENCE [LARGE SCALE GENOMIC DNA]</scope>
    <source>
        <strain evidence="10 12">AUS-77-4</strain>
    </source>
</reference>
<dbReference type="EMBL" id="MBFT01001269">
    <property type="protein sequence ID" value="PVU84612.1"/>
    <property type="molecule type" value="Genomic_DNA"/>
</dbReference>
<evidence type="ECO:0000313" key="11">
    <source>
        <dbReference type="EMBL" id="PVU98506.1"/>
    </source>
</evidence>
<dbReference type="Proteomes" id="UP000245699">
    <property type="component" value="Unassembled WGS sequence"/>
</dbReference>
<gene>
    <name evidence="11" type="ORF">BB559_001514</name>
    <name evidence="10" type="ORF">BB559_007523</name>
</gene>
<keyword evidence="12" id="KW-1185">Reference proteome</keyword>
<dbReference type="PANTHER" id="PTHR24346:SF82">
    <property type="entry name" value="KP78A-RELATED"/>
    <property type="match status" value="1"/>
</dbReference>
<dbReference type="InterPro" id="IPR011009">
    <property type="entry name" value="Kinase-like_dom_sf"/>
</dbReference>
<evidence type="ECO:0000256" key="2">
    <source>
        <dbReference type="ARBA" id="ARBA00022527"/>
    </source>
</evidence>
<feature type="region of interest" description="Disordered" evidence="8">
    <location>
        <begin position="1455"/>
        <end position="1484"/>
    </location>
</feature>
<accession>A0A2T9XX02</accession>
<dbReference type="InterPro" id="IPR008271">
    <property type="entry name" value="Ser/Thr_kinase_AS"/>
</dbReference>
<evidence type="ECO:0000256" key="7">
    <source>
        <dbReference type="PROSITE-ProRule" id="PRU10141"/>
    </source>
</evidence>
<dbReference type="Gene3D" id="3.30.200.20">
    <property type="entry name" value="Phosphorylase Kinase, domain 1"/>
    <property type="match status" value="1"/>
</dbReference>
<feature type="region of interest" description="Disordered" evidence="8">
    <location>
        <begin position="53"/>
        <end position="75"/>
    </location>
</feature>
<dbReference type="PROSITE" id="PS00107">
    <property type="entry name" value="PROTEIN_KINASE_ATP"/>
    <property type="match status" value="1"/>
</dbReference>
<dbReference type="GO" id="GO:0005737">
    <property type="term" value="C:cytoplasm"/>
    <property type="evidence" value="ECO:0007669"/>
    <property type="project" value="TreeGrafter"/>
</dbReference>
<evidence type="ECO:0000256" key="8">
    <source>
        <dbReference type="SAM" id="MobiDB-lite"/>
    </source>
</evidence>
<keyword evidence="2" id="KW-0723">Serine/threonine-protein kinase</keyword>
<proteinExistence type="inferred from homology"/>
<feature type="domain" description="Protein kinase" evidence="9">
    <location>
        <begin position="84"/>
        <end position="422"/>
    </location>
</feature>
<keyword evidence="5" id="KW-0418">Kinase</keyword>
<dbReference type="InterPro" id="IPR017441">
    <property type="entry name" value="Protein_kinase_ATP_BS"/>
</dbReference>
<dbReference type="Pfam" id="PF00069">
    <property type="entry name" value="Pkinase"/>
    <property type="match status" value="1"/>
</dbReference>
<keyword evidence="6 7" id="KW-0067">ATP-binding</keyword>
<dbReference type="GO" id="GO:0035556">
    <property type="term" value="P:intracellular signal transduction"/>
    <property type="evidence" value="ECO:0007669"/>
    <property type="project" value="TreeGrafter"/>
</dbReference>
<evidence type="ECO:0000256" key="4">
    <source>
        <dbReference type="ARBA" id="ARBA00022741"/>
    </source>
</evidence>
<dbReference type="STRING" id="61424.A0A2T9XX02"/>
<dbReference type="PROSITE" id="PS50011">
    <property type="entry name" value="PROTEIN_KINASE_DOM"/>
    <property type="match status" value="1"/>
</dbReference>
<evidence type="ECO:0000256" key="6">
    <source>
        <dbReference type="ARBA" id="ARBA00022840"/>
    </source>
</evidence>
<comment type="similarity">
    <text evidence="1">Belongs to the protein kinase superfamily. CAMK Ser/Thr protein kinase family. NIM1 subfamily.</text>
</comment>
<sequence>MNVKITPHFDHTSLKSPIEYHYPPTNPFVKETHSKLTPPNQTILPKKNIQQITTKSPSPLKKITPKSSIPSTTSTKKTEMIGPYQIKKQIGAGNMGKVKLGLDTRTNRMVAIKIIPRQTPKTKVFFPKLRKYAKIYSSEILSKNNSNLELYKRDFQIPQGDPKNLSPFAIKFLNSLQTETSNEYETKNDLLNKRQPRIIFTTKDRENRESKDIRIYREIAISQLLHHPNICELYEVAVHPGSFYLISELVAGGQMLDYIIRRGRLKESHAQKFARQIASALDYCHKNSIVHRDLKIENILVTSKGDAKIIDFGLSNLYSSRNPLLTYCGSLYFAAPELLCSKPYMGPEVDIWSFGVVLFVLICGRVPFDDPSMHVLYSKIKSGKFTMPLFITSDCTHLLNRLLTVNTKSRATMAEILNHPWMIKDHPGPPPSYIPKRTPLVDPSQIDKNIVEIISSYSGFGFGSYEDTYDYIYSKILSKPYRKYLSDKYSTYVDYIRNINISQLTLELNPEKPQLYDPFSNNSKNSDFNSIHKSNTYQSDKTNTLPSPFINLESKKTEKELNQENLSQFVNTALNFDFNQSIYSSKTSDSENVNITEVSGKHESYKISDINDEKFLNKTADFRTSMIDQKDTKTSMQLVRENNAELSAAREKYLNDPTQIKRHSMPQSQIINDSLDKNTDIPGYRRLIKTDTVSKLIPNDLNSFDKVFESFNELVAQDPVLNIYYLVKEKLERMARWQIKMSQTQEAKNKAISNETINELDSNQLKSKNENLDINFDISFETQDKMLKLDYKDSFVTTPTNESHLNSTKLENNPFVVNSNKSHINPKQTPTLVNSMLFQTENNLLHQNKNPNLQEKMHSDPTKEETIDDMFLRLKQTKIQKSHSKNTNFGEWSQKTESPISFFDSPILRINSQGMNQQLNNKTESFSLSNFNQKDFEQPDKEETKVMKEKYGGSLLTRELNKYSSVDNNLNVLKGFKKTETQDDSRKSISTDVLSSNDHNSFPTHRMHSRIKSNEKPFDLGLNITFSPDNLFLRYSFSSPRSPIQKLTDFKRKTLGPTTKLSDLGDSKVFNHNTINTVNKNKGLNLEKIRSISNIKGLFAGVSGKKGFKESNLNDSTTMEIEKDEKKDIEDSDIVMKKDFNLVLNHISMENENILLENIDPRVKLDILSSGKIRSMNSQMDIQRNQEEPTHKSRLKILTGGLGNLVIPTGPRNSLLNDKIVINKAHDSFITENSRSSISRTVSQSNKSGGGKILLKKPPRAEKSKYSDISVNINTNTSYHNYNEKFAQSDFGDKGKEMRAVNNYTYGGGDINPGNSAYSDLALYRMDEHQNQYNRDVNRYENYPLSSGLQETVPVKGKIIGISDMPPSSTTIKSSASYKPSLASGNSFRASLFNKKSFMSGILKTKNSIIGSSSQSEEPQRSTAFLGNYASDDERQQGGKDDLFDSLEDLNVNKSEVFGGRSKGGLANERETKKGSSGSKKGTKLFMEVKKKLGFLKTKQKK</sequence>
<dbReference type="SUPFAM" id="SSF56112">
    <property type="entry name" value="Protein kinase-like (PK-like)"/>
    <property type="match status" value="1"/>
</dbReference>
<dbReference type="PROSITE" id="PS00108">
    <property type="entry name" value="PROTEIN_KINASE_ST"/>
    <property type="match status" value="1"/>
</dbReference>
<feature type="binding site" evidence="7">
    <location>
        <position position="113"/>
    </location>
    <ligand>
        <name>ATP</name>
        <dbReference type="ChEBI" id="CHEBI:30616"/>
    </ligand>
</feature>
<dbReference type="GO" id="GO:0000226">
    <property type="term" value="P:microtubule cytoskeleton organization"/>
    <property type="evidence" value="ECO:0007669"/>
    <property type="project" value="TreeGrafter"/>
</dbReference>
<evidence type="ECO:0000256" key="1">
    <source>
        <dbReference type="ARBA" id="ARBA00010791"/>
    </source>
</evidence>
<comment type="caution">
    <text evidence="10">The sequence shown here is derived from an EMBL/GenBank/DDBJ whole genome shotgun (WGS) entry which is preliminary data.</text>
</comment>
<name>A0A2T9XX02_9FUNG</name>
<feature type="compositionally biased region" description="Polar residues" evidence="8">
    <location>
        <begin position="990"/>
        <end position="1003"/>
    </location>
</feature>
<evidence type="ECO:0000313" key="10">
    <source>
        <dbReference type="EMBL" id="PVU84612.1"/>
    </source>
</evidence>
<evidence type="ECO:0000256" key="5">
    <source>
        <dbReference type="ARBA" id="ARBA00022777"/>
    </source>
</evidence>
<keyword evidence="3" id="KW-0808">Transferase</keyword>
<evidence type="ECO:0000259" key="9">
    <source>
        <dbReference type="PROSITE" id="PS50011"/>
    </source>
</evidence>
<evidence type="ECO:0000256" key="3">
    <source>
        <dbReference type="ARBA" id="ARBA00022679"/>
    </source>
</evidence>
<dbReference type="InterPro" id="IPR000719">
    <property type="entry name" value="Prot_kinase_dom"/>
</dbReference>
<evidence type="ECO:0000313" key="12">
    <source>
        <dbReference type="Proteomes" id="UP000245699"/>
    </source>
</evidence>
<organism evidence="10 12">
    <name type="scientific">Furculomyces boomerangus</name>
    <dbReference type="NCBI Taxonomy" id="61424"/>
    <lineage>
        <taxon>Eukaryota</taxon>
        <taxon>Fungi</taxon>
        <taxon>Fungi incertae sedis</taxon>
        <taxon>Zoopagomycota</taxon>
        <taxon>Kickxellomycotina</taxon>
        <taxon>Harpellomycetes</taxon>
        <taxon>Harpellales</taxon>
        <taxon>Harpellaceae</taxon>
        <taxon>Furculomyces</taxon>
    </lineage>
</organism>
<dbReference type="OrthoDB" id="193931at2759"/>
<dbReference type="PANTHER" id="PTHR24346">
    <property type="entry name" value="MAP/MICROTUBULE AFFINITY-REGULATING KINASE"/>
    <property type="match status" value="1"/>
</dbReference>
<protein>
    <recommendedName>
        <fullName evidence="9">Protein kinase domain-containing protein</fullName>
    </recommendedName>
</protein>